<comment type="function">
    <text evidence="1">Catalyzes the reversible adenylation of nicotinate mononucleotide (NaMN) to nicotinic acid adenine dinucleotide (NaAD).</text>
</comment>
<dbReference type="EC" id="2.7.7.18" evidence="4"/>
<keyword evidence="10" id="KW-0067">ATP-binding</keyword>
<proteinExistence type="inferred from homology"/>
<evidence type="ECO:0000256" key="11">
    <source>
        <dbReference type="ARBA" id="ARBA00022857"/>
    </source>
</evidence>
<dbReference type="Pfam" id="PF01513">
    <property type="entry name" value="NAD_kinase"/>
    <property type="match status" value="1"/>
</dbReference>
<dbReference type="EMBL" id="FUYE01000010">
    <property type="protein sequence ID" value="SKB00708.1"/>
    <property type="molecule type" value="Genomic_DNA"/>
</dbReference>
<dbReference type="UniPathway" id="UPA00253">
    <property type="reaction ID" value="UER00332"/>
</dbReference>
<evidence type="ECO:0000259" key="18">
    <source>
        <dbReference type="Pfam" id="PF01467"/>
    </source>
</evidence>
<dbReference type="GO" id="GO:0005524">
    <property type="term" value="F:ATP binding"/>
    <property type="evidence" value="ECO:0007669"/>
    <property type="project" value="UniProtKB-KW"/>
</dbReference>
<comment type="catalytic activity">
    <reaction evidence="16">
        <text>NAD(+) + ATP = ADP + NADP(+) + H(+)</text>
        <dbReference type="Rhea" id="RHEA:18629"/>
        <dbReference type="ChEBI" id="CHEBI:15378"/>
        <dbReference type="ChEBI" id="CHEBI:30616"/>
        <dbReference type="ChEBI" id="CHEBI:57540"/>
        <dbReference type="ChEBI" id="CHEBI:58349"/>
        <dbReference type="ChEBI" id="CHEBI:456216"/>
        <dbReference type="EC" id="2.7.1.23"/>
    </reaction>
</comment>
<evidence type="ECO:0000256" key="14">
    <source>
        <dbReference type="ARBA" id="ARBA00033140"/>
    </source>
</evidence>
<dbReference type="InterPro" id="IPR002504">
    <property type="entry name" value="NADK"/>
</dbReference>
<comment type="pathway">
    <text evidence="2">Cofactor biosynthesis; NAD(+) biosynthesis; deamido-NAD(+) from nicotinate D-ribonucleotide: step 1/1.</text>
</comment>
<comment type="similarity">
    <text evidence="3">Belongs to the NadD family.</text>
</comment>
<dbReference type="PANTHER" id="PTHR20275:SF0">
    <property type="entry name" value="NAD KINASE"/>
    <property type="match status" value="1"/>
</dbReference>
<sequence>MPQRIALFGGSFNPPGLHHRVIAQRLAREFDEVRVIPCGPRPDKPVTDSIPPVYRATLADLTFGDLPRVTVDLFDLEQATFTRNWDLQKRYESLGEVWHVVGGDLVSGGALGKSLIQRTWAHGPELWQSAHFAILTRPGYTIDRADLPPQSHVIVLEEPGSSTLIRDHLVHGQNVAHFLAPRAHEYIQRYGLYRAPNPSSWARQSLSGQSYAIQADNHNAKAQGWLAEIGPGTEDKPDFITVLGGDGAMLRCIRERWRERRPFFGINAGHLGFLMNAPEQAFSSSFPPADVILRQLPMLYLEVEDRQGRVQEAYGFNDAWLERSTSQSSWLQVWVNGVERIPKLISDGALVATAAGSTAYARSMGASPLLADTPAWLLVGSNVMEPSQWRSALLSVDTTVELRNLSPEHRPVEAFVDGLSLGEVVSFRARISRAACAEVAFCASHDMAEKIAAIQFHRPQVG</sequence>
<evidence type="ECO:0000256" key="7">
    <source>
        <dbReference type="ARBA" id="ARBA00022695"/>
    </source>
</evidence>
<dbReference type="GO" id="GO:0051287">
    <property type="term" value="F:NAD binding"/>
    <property type="evidence" value="ECO:0007669"/>
    <property type="project" value="UniProtKB-ARBA"/>
</dbReference>
<dbReference type="InterPro" id="IPR016064">
    <property type="entry name" value="NAD/diacylglycerol_kinase_sf"/>
</dbReference>
<dbReference type="GO" id="GO:0003951">
    <property type="term" value="F:NAD+ kinase activity"/>
    <property type="evidence" value="ECO:0007669"/>
    <property type="project" value="UniProtKB-EC"/>
</dbReference>
<evidence type="ECO:0000256" key="9">
    <source>
        <dbReference type="ARBA" id="ARBA00022777"/>
    </source>
</evidence>
<dbReference type="OrthoDB" id="9774737at2"/>
<dbReference type="Gene3D" id="3.40.50.620">
    <property type="entry name" value="HUPs"/>
    <property type="match status" value="1"/>
</dbReference>
<keyword evidence="12" id="KW-0520">NAD</keyword>
<evidence type="ECO:0000313" key="20">
    <source>
        <dbReference type="Proteomes" id="UP000190774"/>
    </source>
</evidence>
<dbReference type="CDD" id="cd02165">
    <property type="entry name" value="NMNAT"/>
    <property type="match status" value="1"/>
</dbReference>
<dbReference type="InterPro" id="IPR017438">
    <property type="entry name" value="ATP-NAD_kinase_N"/>
</dbReference>
<evidence type="ECO:0000256" key="1">
    <source>
        <dbReference type="ARBA" id="ARBA00002324"/>
    </source>
</evidence>
<evidence type="ECO:0000256" key="10">
    <source>
        <dbReference type="ARBA" id="ARBA00022840"/>
    </source>
</evidence>
<dbReference type="GO" id="GO:0006741">
    <property type="term" value="P:NADP+ biosynthetic process"/>
    <property type="evidence" value="ECO:0007669"/>
    <property type="project" value="InterPro"/>
</dbReference>
<dbReference type="InterPro" id="IPR004821">
    <property type="entry name" value="Cyt_trans-like"/>
</dbReference>
<comment type="catalytic activity">
    <reaction evidence="17">
        <text>nicotinate beta-D-ribonucleotide + ATP + H(+) = deamido-NAD(+) + diphosphate</text>
        <dbReference type="Rhea" id="RHEA:22860"/>
        <dbReference type="ChEBI" id="CHEBI:15378"/>
        <dbReference type="ChEBI" id="CHEBI:30616"/>
        <dbReference type="ChEBI" id="CHEBI:33019"/>
        <dbReference type="ChEBI" id="CHEBI:57502"/>
        <dbReference type="ChEBI" id="CHEBI:58437"/>
        <dbReference type="EC" id="2.7.7.18"/>
    </reaction>
</comment>
<keyword evidence="20" id="KW-1185">Reference proteome</keyword>
<dbReference type="SUPFAM" id="SSF111331">
    <property type="entry name" value="NAD kinase/diacylglycerol kinase-like"/>
    <property type="match status" value="1"/>
</dbReference>
<dbReference type="Proteomes" id="UP000190774">
    <property type="component" value="Unassembled WGS sequence"/>
</dbReference>
<keyword evidence="7 19" id="KW-0548">Nucleotidyltransferase</keyword>
<dbReference type="AlphaFoldDB" id="A0A1T4YGJ8"/>
<dbReference type="InterPro" id="IPR017437">
    <property type="entry name" value="ATP-NAD_kinase_PpnK-typ_C"/>
</dbReference>
<organism evidence="19 20">
    <name type="scientific">Prosthecobacter debontii</name>
    <dbReference type="NCBI Taxonomy" id="48467"/>
    <lineage>
        <taxon>Bacteria</taxon>
        <taxon>Pseudomonadati</taxon>
        <taxon>Verrucomicrobiota</taxon>
        <taxon>Verrucomicrobiia</taxon>
        <taxon>Verrucomicrobiales</taxon>
        <taxon>Verrucomicrobiaceae</taxon>
        <taxon>Prosthecobacter</taxon>
    </lineage>
</organism>
<reference evidence="20" key="1">
    <citation type="submission" date="2017-02" db="EMBL/GenBank/DDBJ databases">
        <authorList>
            <person name="Varghese N."/>
            <person name="Submissions S."/>
        </authorList>
    </citation>
    <scope>NUCLEOTIDE SEQUENCE [LARGE SCALE GENOMIC DNA]</scope>
    <source>
        <strain evidence="20">ATCC 700200</strain>
    </source>
</reference>
<evidence type="ECO:0000256" key="12">
    <source>
        <dbReference type="ARBA" id="ARBA00023027"/>
    </source>
</evidence>
<dbReference type="Pfam" id="PF01467">
    <property type="entry name" value="CTP_transf_like"/>
    <property type="match status" value="1"/>
</dbReference>
<keyword evidence="11" id="KW-0521">NADP</keyword>
<dbReference type="STRING" id="48467.SAMN02745166_03214"/>
<dbReference type="Gene3D" id="2.60.200.30">
    <property type="entry name" value="Probable inorganic polyphosphate/atp-NAD kinase, domain 2"/>
    <property type="match status" value="1"/>
</dbReference>
<name>A0A1T4YGJ8_9BACT</name>
<dbReference type="Gene3D" id="3.40.50.10330">
    <property type="entry name" value="Probable inorganic polyphosphate/atp-NAD kinase, domain 1"/>
    <property type="match status" value="1"/>
</dbReference>
<dbReference type="GO" id="GO:0004515">
    <property type="term" value="F:nicotinate-nucleotide adenylyltransferase activity"/>
    <property type="evidence" value="ECO:0007669"/>
    <property type="project" value="UniProtKB-EC"/>
</dbReference>
<evidence type="ECO:0000313" key="19">
    <source>
        <dbReference type="EMBL" id="SKB00708.1"/>
    </source>
</evidence>
<dbReference type="InterPro" id="IPR014729">
    <property type="entry name" value="Rossmann-like_a/b/a_fold"/>
</dbReference>
<evidence type="ECO:0000256" key="8">
    <source>
        <dbReference type="ARBA" id="ARBA00022741"/>
    </source>
</evidence>
<dbReference type="SUPFAM" id="SSF52374">
    <property type="entry name" value="Nucleotidylyl transferase"/>
    <property type="match status" value="1"/>
</dbReference>
<gene>
    <name evidence="19" type="ORF">SAMN02745166_03214</name>
</gene>
<dbReference type="PANTHER" id="PTHR20275">
    <property type="entry name" value="NAD KINASE"/>
    <property type="match status" value="1"/>
</dbReference>
<keyword evidence="9" id="KW-0418">Kinase</keyword>
<dbReference type="RefSeq" id="WP_078814393.1">
    <property type="nucleotide sequence ID" value="NZ_FUYE01000010.1"/>
</dbReference>
<evidence type="ECO:0000256" key="3">
    <source>
        <dbReference type="ARBA" id="ARBA00009014"/>
    </source>
</evidence>
<evidence type="ECO:0000256" key="6">
    <source>
        <dbReference type="ARBA" id="ARBA00022679"/>
    </source>
</evidence>
<evidence type="ECO:0000256" key="13">
    <source>
        <dbReference type="ARBA" id="ARBA00031253"/>
    </source>
</evidence>
<feature type="domain" description="Cytidyltransferase-like" evidence="18">
    <location>
        <begin position="7"/>
        <end position="166"/>
    </location>
</feature>
<protein>
    <recommendedName>
        <fullName evidence="4">nicotinate-nucleotide adenylyltransferase</fullName>
        <ecNumber evidence="4">2.7.7.18</ecNumber>
    </recommendedName>
    <alternativeName>
        <fullName evidence="15">Deamido-NAD(+) diphosphorylase</fullName>
    </alternativeName>
    <alternativeName>
        <fullName evidence="14">Deamido-NAD(+) pyrophosphorylase</fullName>
    </alternativeName>
    <alternativeName>
        <fullName evidence="13">Nicotinate mononucleotide adenylyltransferase</fullName>
    </alternativeName>
</protein>
<dbReference type="InterPro" id="IPR005248">
    <property type="entry name" value="NadD/NMNAT"/>
</dbReference>
<evidence type="ECO:0000256" key="17">
    <source>
        <dbReference type="ARBA" id="ARBA00048721"/>
    </source>
</evidence>
<accession>A0A1T4YGJ8</accession>
<evidence type="ECO:0000256" key="15">
    <source>
        <dbReference type="ARBA" id="ARBA00033353"/>
    </source>
</evidence>
<evidence type="ECO:0000256" key="16">
    <source>
        <dbReference type="ARBA" id="ARBA00047925"/>
    </source>
</evidence>
<evidence type="ECO:0000256" key="5">
    <source>
        <dbReference type="ARBA" id="ARBA00022642"/>
    </source>
</evidence>
<keyword evidence="6 19" id="KW-0808">Transferase</keyword>
<keyword evidence="8" id="KW-0547">Nucleotide-binding</keyword>
<evidence type="ECO:0000256" key="4">
    <source>
        <dbReference type="ARBA" id="ARBA00012389"/>
    </source>
</evidence>
<evidence type="ECO:0000256" key="2">
    <source>
        <dbReference type="ARBA" id="ARBA00005019"/>
    </source>
</evidence>
<keyword evidence="5" id="KW-0662">Pyridine nucleotide biosynthesis</keyword>
<dbReference type="GO" id="GO:0009435">
    <property type="term" value="P:NAD+ biosynthetic process"/>
    <property type="evidence" value="ECO:0007669"/>
    <property type="project" value="UniProtKB-UniPathway"/>
</dbReference>